<sequence length="79" mass="9301">ETMWFEVKTIVRSREGGAEKEEQRGRSREGGAEKEEQRRRSREGGAEKEEQRGRSREGGAENRDKLLSQMVYKRYIKNL</sequence>
<name>A0AAE0RHX9_9TELE</name>
<gene>
    <name evidence="2" type="ORF">QTP70_000150</name>
</gene>
<accession>A0AAE0RHX9</accession>
<feature type="non-terminal residue" evidence="2">
    <location>
        <position position="1"/>
    </location>
</feature>
<evidence type="ECO:0000256" key="1">
    <source>
        <dbReference type="SAM" id="MobiDB-lite"/>
    </source>
</evidence>
<organism evidence="2 3">
    <name type="scientific">Hemibagrus guttatus</name>
    <dbReference type="NCBI Taxonomy" id="175788"/>
    <lineage>
        <taxon>Eukaryota</taxon>
        <taxon>Metazoa</taxon>
        <taxon>Chordata</taxon>
        <taxon>Craniata</taxon>
        <taxon>Vertebrata</taxon>
        <taxon>Euteleostomi</taxon>
        <taxon>Actinopterygii</taxon>
        <taxon>Neopterygii</taxon>
        <taxon>Teleostei</taxon>
        <taxon>Ostariophysi</taxon>
        <taxon>Siluriformes</taxon>
        <taxon>Bagridae</taxon>
        <taxon>Hemibagrus</taxon>
    </lineage>
</organism>
<dbReference type="AlphaFoldDB" id="A0AAE0RHX9"/>
<reference evidence="2" key="1">
    <citation type="submission" date="2023-06" db="EMBL/GenBank/DDBJ databases">
        <title>Male Hemibagrus guttatus genome.</title>
        <authorList>
            <person name="Bian C."/>
        </authorList>
    </citation>
    <scope>NUCLEOTIDE SEQUENCE</scope>
    <source>
        <strain evidence="2">Male_cb2023</strain>
        <tissue evidence="2">Muscle</tissue>
    </source>
</reference>
<evidence type="ECO:0000313" key="3">
    <source>
        <dbReference type="Proteomes" id="UP001274896"/>
    </source>
</evidence>
<dbReference type="EMBL" id="JAUCMX010000001">
    <property type="protein sequence ID" value="KAK3556004.1"/>
    <property type="molecule type" value="Genomic_DNA"/>
</dbReference>
<dbReference type="Proteomes" id="UP001274896">
    <property type="component" value="Unassembled WGS sequence"/>
</dbReference>
<proteinExistence type="predicted"/>
<comment type="caution">
    <text evidence="2">The sequence shown here is derived from an EMBL/GenBank/DDBJ whole genome shotgun (WGS) entry which is preliminary data.</text>
</comment>
<evidence type="ECO:0000313" key="2">
    <source>
        <dbReference type="EMBL" id="KAK3556004.1"/>
    </source>
</evidence>
<feature type="compositionally biased region" description="Basic and acidic residues" evidence="1">
    <location>
        <begin position="12"/>
        <end position="66"/>
    </location>
</feature>
<feature type="region of interest" description="Disordered" evidence="1">
    <location>
        <begin position="1"/>
        <end position="68"/>
    </location>
</feature>
<keyword evidence="3" id="KW-1185">Reference proteome</keyword>
<protein>
    <submittedName>
        <fullName evidence="2">Uncharacterized protein</fullName>
    </submittedName>
</protein>